<dbReference type="Proteomes" id="UP001386955">
    <property type="component" value="Unassembled WGS sequence"/>
</dbReference>
<name>A0AAN9SZK3_PSOTE</name>
<accession>A0AAN9SZK3</accession>
<evidence type="ECO:0000313" key="3">
    <source>
        <dbReference type="Proteomes" id="UP001386955"/>
    </source>
</evidence>
<reference evidence="2 3" key="1">
    <citation type="submission" date="2024-01" db="EMBL/GenBank/DDBJ databases">
        <title>The genomes of 5 underutilized Papilionoideae crops provide insights into root nodulation and disease resistanc.</title>
        <authorList>
            <person name="Jiang F."/>
        </authorList>
    </citation>
    <scope>NUCLEOTIDE SEQUENCE [LARGE SCALE GENOMIC DNA]</scope>
    <source>
        <strain evidence="2">DUOXIRENSHENG_FW03</strain>
        <tissue evidence="2">Leaves</tissue>
    </source>
</reference>
<feature type="transmembrane region" description="Helical" evidence="1">
    <location>
        <begin position="21"/>
        <end position="41"/>
    </location>
</feature>
<dbReference type="AlphaFoldDB" id="A0AAN9SZK3"/>
<evidence type="ECO:0000313" key="2">
    <source>
        <dbReference type="EMBL" id="KAK7410079.1"/>
    </source>
</evidence>
<keyword evidence="1" id="KW-0472">Membrane</keyword>
<comment type="caution">
    <text evidence="2">The sequence shown here is derived from an EMBL/GenBank/DDBJ whole genome shotgun (WGS) entry which is preliminary data.</text>
</comment>
<sequence length="85" mass="9811">MNVTRKTTSTKLSKYDLPFNVIIHFFRYSIALFLFCTIILYRFSKKNSKKTISCPFAGPKAEQNKEIRLFMNSTMFATGNSELGL</sequence>
<protein>
    <submittedName>
        <fullName evidence="2">Uncharacterized protein</fullName>
    </submittedName>
</protein>
<proteinExistence type="predicted"/>
<keyword evidence="1" id="KW-0812">Transmembrane</keyword>
<keyword evidence="1" id="KW-1133">Transmembrane helix</keyword>
<keyword evidence="3" id="KW-1185">Reference proteome</keyword>
<dbReference type="EMBL" id="JAYMYS010000001">
    <property type="protein sequence ID" value="KAK7410079.1"/>
    <property type="molecule type" value="Genomic_DNA"/>
</dbReference>
<organism evidence="2 3">
    <name type="scientific">Psophocarpus tetragonolobus</name>
    <name type="common">Winged bean</name>
    <name type="synonym">Dolichos tetragonolobus</name>
    <dbReference type="NCBI Taxonomy" id="3891"/>
    <lineage>
        <taxon>Eukaryota</taxon>
        <taxon>Viridiplantae</taxon>
        <taxon>Streptophyta</taxon>
        <taxon>Embryophyta</taxon>
        <taxon>Tracheophyta</taxon>
        <taxon>Spermatophyta</taxon>
        <taxon>Magnoliopsida</taxon>
        <taxon>eudicotyledons</taxon>
        <taxon>Gunneridae</taxon>
        <taxon>Pentapetalae</taxon>
        <taxon>rosids</taxon>
        <taxon>fabids</taxon>
        <taxon>Fabales</taxon>
        <taxon>Fabaceae</taxon>
        <taxon>Papilionoideae</taxon>
        <taxon>50 kb inversion clade</taxon>
        <taxon>NPAAA clade</taxon>
        <taxon>indigoferoid/millettioid clade</taxon>
        <taxon>Phaseoleae</taxon>
        <taxon>Psophocarpus</taxon>
    </lineage>
</organism>
<evidence type="ECO:0000256" key="1">
    <source>
        <dbReference type="SAM" id="Phobius"/>
    </source>
</evidence>
<gene>
    <name evidence="2" type="ORF">VNO78_00578</name>
</gene>